<dbReference type="GO" id="GO:0005802">
    <property type="term" value="C:trans-Golgi network"/>
    <property type="evidence" value="ECO:0007669"/>
    <property type="project" value="InterPro"/>
</dbReference>
<keyword evidence="2" id="KW-1185">Reference proteome</keyword>
<dbReference type="InterPro" id="IPR028280">
    <property type="entry name" value="Njmu-R1"/>
</dbReference>
<dbReference type="PANTHER" id="PTHR14416:SF2">
    <property type="entry name" value="PROTEIN NJMU-R1"/>
    <property type="match status" value="1"/>
</dbReference>
<name>A0AAN9VVZ7_9ORTH</name>
<reference evidence="1 2" key="1">
    <citation type="submission" date="2024-03" db="EMBL/GenBank/DDBJ databases">
        <title>The genome assembly and annotation of the cricket Gryllus longicercus Weissman &amp; Gray.</title>
        <authorList>
            <person name="Szrajer S."/>
            <person name="Gray D."/>
            <person name="Ylla G."/>
        </authorList>
    </citation>
    <scope>NUCLEOTIDE SEQUENCE [LARGE SCALE GENOMIC DNA]</scope>
    <source>
        <strain evidence="1">DAG 2021-001</strain>
        <tissue evidence="1">Whole body minus gut</tissue>
    </source>
</reference>
<proteinExistence type="predicted"/>
<dbReference type="Proteomes" id="UP001378592">
    <property type="component" value="Unassembled WGS sequence"/>
</dbReference>
<gene>
    <name evidence="1" type="ORF">R5R35_014289</name>
</gene>
<dbReference type="EMBL" id="JAZDUA010000024">
    <property type="protein sequence ID" value="KAK7872500.1"/>
    <property type="molecule type" value="Genomic_DNA"/>
</dbReference>
<sequence length="343" mass="37679">MAMADKTAEVQAKEVSSHYALFMVNKDKINEESVGDENSTQEGEMAGLQVICSTLSTQQENLLRLFLVRRLKKGAIYTSTGAFSGMEFSIGGNSPAVCYYVLLPSQALVCLLAVAEANLEVFRPELARFCEKLEPHIKEQSASDLLSKWHVKCVQYVGHILEELGPDTAALLQLVQQNGGIKVEGKVPATVEADIQQFLMACSVSECLVGAPPGVEAIVHMRPGATRKVCVMGVQANSYCTDWARLLLELGPSAEPWRLRKLLEAFKLKTIKDMNILKRLLKQAETDHYFLYRAYAFLWQSGNSDILLRQAALEGSSSPDVLSVLEEHLSGCGSSPIPVTTRV</sequence>
<dbReference type="PANTHER" id="PTHR14416">
    <property type="entry name" value="PROTEIN NJMU-R1"/>
    <property type="match status" value="1"/>
</dbReference>
<organism evidence="1 2">
    <name type="scientific">Gryllus longicercus</name>
    <dbReference type="NCBI Taxonomy" id="2509291"/>
    <lineage>
        <taxon>Eukaryota</taxon>
        <taxon>Metazoa</taxon>
        <taxon>Ecdysozoa</taxon>
        <taxon>Arthropoda</taxon>
        <taxon>Hexapoda</taxon>
        <taxon>Insecta</taxon>
        <taxon>Pterygota</taxon>
        <taxon>Neoptera</taxon>
        <taxon>Polyneoptera</taxon>
        <taxon>Orthoptera</taxon>
        <taxon>Ensifera</taxon>
        <taxon>Gryllidea</taxon>
        <taxon>Grylloidea</taxon>
        <taxon>Gryllidae</taxon>
        <taxon>Gryllinae</taxon>
        <taxon>Gryllus</taxon>
    </lineage>
</organism>
<evidence type="ECO:0000313" key="1">
    <source>
        <dbReference type="EMBL" id="KAK7872500.1"/>
    </source>
</evidence>
<evidence type="ECO:0008006" key="3">
    <source>
        <dbReference type="Google" id="ProtNLM"/>
    </source>
</evidence>
<dbReference type="AlphaFoldDB" id="A0AAN9VVZ7"/>
<accession>A0AAN9VVZ7</accession>
<evidence type="ECO:0000313" key="2">
    <source>
        <dbReference type="Proteomes" id="UP001378592"/>
    </source>
</evidence>
<dbReference type="Pfam" id="PF15053">
    <property type="entry name" value="Njmu-R1"/>
    <property type="match status" value="1"/>
</dbReference>
<protein>
    <recommendedName>
        <fullName evidence="3">Protein Njmu-R1</fullName>
    </recommendedName>
</protein>
<dbReference type="GO" id="GO:0099041">
    <property type="term" value="P:vesicle tethering to Golgi"/>
    <property type="evidence" value="ECO:0007669"/>
    <property type="project" value="InterPro"/>
</dbReference>
<comment type="caution">
    <text evidence="1">The sequence shown here is derived from an EMBL/GenBank/DDBJ whole genome shotgun (WGS) entry which is preliminary data.</text>
</comment>